<dbReference type="AlphaFoldDB" id="A0A9D2J517"/>
<reference evidence="3" key="2">
    <citation type="submission" date="2021-04" db="EMBL/GenBank/DDBJ databases">
        <authorList>
            <person name="Gilroy R."/>
        </authorList>
    </citation>
    <scope>NUCLEOTIDE SEQUENCE</scope>
    <source>
        <strain evidence="3">ChiGjej4B4-7305</strain>
    </source>
</reference>
<dbReference type="InterPro" id="IPR003959">
    <property type="entry name" value="ATPase_AAA_core"/>
</dbReference>
<evidence type="ECO:0000256" key="1">
    <source>
        <dbReference type="ARBA" id="ARBA00023236"/>
    </source>
</evidence>
<keyword evidence="1" id="KW-0742">SOS response</keyword>
<keyword evidence="1" id="KW-0227">DNA damage</keyword>
<dbReference type="GO" id="GO:0016887">
    <property type="term" value="F:ATP hydrolysis activity"/>
    <property type="evidence" value="ECO:0007669"/>
    <property type="project" value="InterPro"/>
</dbReference>
<dbReference type="EMBL" id="DXBY01000277">
    <property type="protein sequence ID" value="HIZ37280.1"/>
    <property type="molecule type" value="Genomic_DNA"/>
</dbReference>
<sequence length="384" mass="40566">MIDTIAVAGYRSLRTLVLDLGRLTVVTGANGTGKSGLYRSLRLLAECALGGAVGALAREGGLASTLWAGPEQGNGRIGGPAQGTVRNSPVALRLGFAGHDDLGYAVDLGLPQEGGTAFTHDPEIKTEQIFSGPQARPAAVLAERRGPAVRVRDEDSGWAQVASLRPFDSMLAEVVDPSGAPEIVAMRERLRAWRFYDHLRTDAAAPARQVQIGTRTTALAHDGADLAAALATARELGRGEEIDEAVDLAFPGAQVSVAADGGRFALELSRPGLLRPLAAAELSDGTLRYLLWVAALLSPRPPELVVLNEPETSLHPELLPALAALMRRAAEDSQLVVVTHSEPLAAALGREGVTHHELELDTGETVVAGREGPLDQPAWHWPKR</sequence>
<organism evidence="3 4">
    <name type="scientific">Candidatus Ruania gallistercoris</name>
    <dbReference type="NCBI Taxonomy" id="2838746"/>
    <lineage>
        <taxon>Bacteria</taxon>
        <taxon>Bacillati</taxon>
        <taxon>Actinomycetota</taxon>
        <taxon>Actinomycetes</taxon>
        <taxon>Micrococcales</taxon>
        <taxon>Ruaniaceae</taxon>
        <taxon>Ruania</taxon>
    </lineage>
</organism>
<dbReference type="InterPro" id="IPR027417">
    <property type="entry name" value="P-loop_NTPase"/>
</dbReference>
<dbReference type="Pfam" id="PF13304">
    <property type="entry name" value="AAA_21"/>
    <property type="match status" value="1"/>
</dbReference>
<feature type="domain" description="ATPase AAA-type core" evidence="2">
    <location>
        <begin position="23"/>
        <end position="344"/>
    </location>
</feature>
<evidence type="ECO:0000313" key="3">
    <source>
        <dbReference type="EMBL" id="HIZ37280.1"/>
    </source>
</evidence>
<dbReference type="SUPFAM" id="SSF52540">
    <property type="entry name" value="P-loop containing nucleoside triphosphate hydrolases"/>
    <property type="match status" value="1"/>
</dbReference>
<gene>
    <name evidence="3" type="ORF">H9815_16005</name>
</gene>
<comment type="caution">
    <text evidence="3">The sequence shown here is derived from an EMBL/GenBank/DDBJ whole genome shotgun (WGS) entry which is preliminary data.</text>
</comment>
<dbReference type="GO" id="GO:0009432">
    <property type="term" value="P:SOS response"/>
    <property type="evidence" value="ECO:0007669"/>
    <property type="project" value="UniProtKB-KW"/>
</dbReference>
<dbReference type="InterPro" id="IPR014555">
    <property type="entry name" value="RecF-like"/>
</dbReference>
<dbReference type="PIRSF" id="PIRSF029347">
    <property type="entry name" value="RecF"/>
    <property type="match status" value="1"/>
</dbReference>
<name>A0A9D2J517_9MICO</name>
<evidence type="ECO:0000259" key="2">
    <source>
        <dbReference type="Pfam" id="PF13304"/>
    </source>
</evidence>
<dbReference type="GO" id="GO:0000731">
    <property type="term" value="P:DNA synthesis involved in DNA repair"/>
    <property type="evidence" value="ECO:0007669"/>
    <property type="project" value="TreeGrafter"/>
</dbReference>
<evidence type="ECO:0000313" key="4">
    <source>
        <dbReference type="Proteomes" id="UP000824037"/>
    </source>
</evidence>
<dbReference type="FunFam" id="3.40.50.300:FF:002534">
    <property type="entry name" value="Putative RecF protein"/>
    <property type="match status" value="1"/>
</dbReference>
<dbReference type="GO" id="GO:0006302">
    <property type="term" value="P:double-strand break repair"/>
    <property type="evidence" value="ECO:0007669"/>
    <property type="project" value="TreeGrafter"/>
</dbReference>
<dbReference type="PANTHER" id="PTHR32182">
    <property type="entry name" value="DNA REPLICATION AND REPAIR PROTEIN RECF"/>
    <property type="match status" value="1"/>
</dbReference>
<accession>A0A9D2J517</accession>
<dbReference type="FunFam" id="3.40.50.300:FF:002708">
    <property type="entry name" value="FeS assembly ATPase SufC"/>
    <property type="match status" value="1"/>
</dbReference>
<dbReference type="PANTHER" id="PTHR32182:SF25">
    <property type="entry name" value="SLR1056 PROTEIN"/>
    <property type="match status" value="1"/>
</dbReference>
<proteinExistence type="predicted"/>
<dbReference type="GO" id="GO:0005524">
    <property type="term" value="F:ATP binding"/>
    <property type="evidence" value="ECO:0007669"/>
    <property type="project" value="InterPro"/>
</dbReference>
<dbReference type="Gene3D" id="3.40.50.300">
    <property type="entry name" value="P-loop containing nucleotide triphosphate hydrolases"/>
    <property type="match status" value="2"/>
</dbReference>
<reference evidence="3" key="1">
    <citation type="journal article" date="2021" name="PeerJ">
        <title>Extensive microbial diversity within the chicken gut microbiome revealed by metagenomics and culture.</title>
        <authorList>
            <person name="Gilroy R."/>
            <person name="Ravi A."/>
            <person name="Getino M."/>
            <person name="Pursley I."/>
            <person name="Horton D.L."/>
            <person name="Alikhan N.F."/>
            <person name="Baker D."/>
            <person name="Gharbi K."/>
            <person name="Hall N."/>
            <person name="Watson M."/>
            <person name="Adriaenssens E.M."/>
            <person name="Foster-Nyarko E."/>
            <person name="Jarju S."/>
            <person name="Secka A."/>
            <person name="Antonio M."/>
            <person name="Oren A."/>
            <person name="Chaudhuri R.R."/>
            <person name="La Ragione R."/>
            <person name="Hildebrand F."/>
            <person name="Pallen M.J."/>
        </authorList>
    </citation>
    <scope>NUCLEOTIDE SEQUENCE</scope>
    <source>
        <strain evidence="3">ChiGjej4B4-7305</strain>
    </source>
</reference>
<dbReference type="Proteomes" id="UP000824037">
    <property type="component" value="Unassembled WGS sequence"/>
</dbReference>
<protein>
    <submittedName>
        <fullName evidence="3">AAA family ATPase</fullName>
    </submittedName>
</protein>